<gene>
    <name evidence="2" type="ORF">GALL_497190</name>
</gene>
<evidence type="ECO:0000313" key="2">
    <source>
        <dbReference type="EMBL" id="OIQ68686.1"/>
    </source>
</evidence>
<protein>
    <submittedName>
        <fullName evidence="2">Uncharacterized protein</fullName>
    </submittedName>
</protein>
<dbReference type="EMBL" id="MLJW01005167">
    <property type="protein sequence ID" value="OIQ68686.1"/>
    <property type="molecule type" value="Genomic_DNA"/>
</dbReference>
<comment type="caution">
    <text evidence="2">The sequence shown here is derived from an EMBL/GenBank/DDBJ whole genome shotgun (WGS) entry which is preliminary data.</text>
</comment>
<accession>A0A1J5PBI9</accession>
<sequence>MPCGSTATKVWAENAWSSPNARIAAFCPAASPSNRKMISPPTEAPEESCTPAPVPEVPTSRRTIRAWSGPNAVPHVATAVGTPERCAAMTSV</sequence>
<organism evidence="2">
    <name type="scientific">mine drainage metagenome</name>
    <dbReference type="NCBI Taxonomy" id="410659"/>
    <lineage>
        <taxon>unclassified sequences</taxon>
        <taxon>metagenomes</taxon>
        <taxon>ecological metagenomes</taxon>
    </lineage>
</organism>
<feature type="region of interest" description="Disordered" evidence="1">
    <location>
        <begin position="32"/>
        <end position="57"/>
    </location>
</feature>
<dbReference type="AlphaFoldDB" id="A0A1J5PBI9"/>
<evidence type="ECO:0000256" key="1">
    <source>
        <dbReference type="SAM" id="MobiDB-lite"/>
    </source>
</evidence>
<proteinExistence type="predicted"/>
<name>A0A1J5PBI9_9ZZZZ</name>
<reference evidence="2" key="1">
    <citation type="submission" date="2016-10" db="EMBL/GenBank/DDBJ databases">
        <title>Sequence of Gallionella enrichment culture.</title>
        <authorList>
            <person name="Poehlein A."/>
            <person name="Muehling M."/>
            <person name="Daniel R."/>
        </authorList>
    </citation>
    <scope>NUCLEOTIDE SEQUENCE</scope>
</reference>